<gene>
    <name evidence="1" type="ORF">LCGC14_2327740</name>
</gene>
<reference evidence="1" key="1">
    <citation type="journal article" date="2015" name="Nature">
        <title>Complex archaea that bridge the gap between prokaryotes and eukaryotes.</title>
        <authorList>
            <person name="Spang A."/>
            <person name="Saw J.H."/>
            <person name="Jorgensen S.L."/>
            <person name="Zaremba-Niedzwiedzka K."/>
            <person name="Martijn J."/>
            <person name="Lind A.E."/>
            <person name="van Eijk R."/>
            <person name="Schleper C."/>
            <person name="Guy L."/>
            <person name="Ettema T.J."/>
        </authorList>
    </citation>
    <scope>NUCLEOTIDE SEQUENCE</scope>
</reference>
<organism evidence="1">
    <name type="scientific">marine sediment metagenome</name>
    <dbReference type="NCBI Taxonomy" id="412755"/>
    <lineage>
        <taxon>unclassified sequences</taxon>
        <taxon>metagenomes</taxon>
        <taxon>ecological metagenomes</taxon>
    </lineage>
</organism>
<accession>A0A0F9CFS9</accession>
<proteinExistence type="predicted"/>
<feature type="non-terminal residue" evidence="1">
    <location>
        <position position="170"/>
    </location>
</feature>
<name>A0A0F9CFS9_9ZZZZ</name>
<dbReference type="EMBL" id="LAZR01033394">
    <property type="protein sequence ID" value="KKL48213.1"/>
    <property type="molecule type" value="Genomic_DNA"/>
</dbReference>
<evidence type="ECO:0000313" key="1">
    <source>
        <dbReference type="EMBL" id="KKL48213.1"/>
    </source>
</evidence>
<dbReference type="AlphaFoldDB" id="A0A0F9CFS9"/>
<comment type="caution">
    <text evidence="1">The sequence shown here is derived from an EMBL/GenBank/DDBJ whole genome shotgun (WGS) entry which is preliminary data.</text>
</comment>
<protein>
    <submittedName>
        <fullName evidence="1">Uncharacterized protein</fullName>
    </submittedName>
</protein>
<sequence length="170" mass="19264">MANIILGCRRDLDKRGNPITTYSNSTHQALLDLGHSVVPMGEGHKYTKFDDMLDGMIRQADLFIDLDVGRNAQGNLSYHCTEKRAPMPSALRTIDDHGHPSFNRRAAKNYDHVFFAVYDKRGIYTSHKSAHWCPNASDSKYFDRYILPDLHESRPFDVGFFGSKGGIDRA</sequence>